<name>A0AA37N581_9FIRM</name>
<evidence type="ECO:0000313" key="13">
    <source>
        <dbReference type="Proteomes" id="UP001055091"/>
    </source>
</evidence>
<comment type="catalytic activity">
    <reaction evidence="8">
        <text>adenosine + H2O + H(+) = inosine + NH4(+)</text>
        <dbReference type="Rhea" id="RHEA:24408"/>
        <dbReference type="ChEBI" id="CHEBI:15377"/>
        <dbReference type="ChEBI" id="CHEBI:15378"/>
        <dbReference type="ChEBI" id="CHEBI:16335"/>
        <dbReference type="ChEBI" id="CHEBI:17596"/>
        <dbReference type="ChEBI" id="CHEBI:28938"/>
        <dbReference type="EC" id="3.5.4.4"/>
    </reaction>
    <physiologicalReaction direction="left-to-right" evidence="8">
        <dbReference type="Rhea" id="RHEA:24409"/>
    </physiologicalReaction>
</comment>
<evidence type="ECO:0000256" key="2">
    <source>
        <dbReference type="ARBA" id="ARBA00003215"/>
    </source>
</evidence>
<comment type="function">
    <text evidence="2">Purine nucleoside enzyme that catalyzes the phosphorolysis of adenosine and inosine nucleosides, yielding D-ribose 1-phosphate and the respective free bases, adenine and hypoxanthine. Also catalyzes the phosphorolysis of S-methyl-5'-thioadenosine into adenine and S-methyl-5-thio-alpha-D-ribose 1-phosphate. Also has adenosine deaminase activity.</text>
</comment>
<dbReference type="Proteomes" id="UP001055091">
    <property type="component" value="Unassembled WGS sequence"/>
</dbReference>
<proteinExistence type="inferred from homology"/>
<dbReference type="NCBIfam" id="TIGR00726">
    <property type="entry name" value="peptidoglycan editing factor PgeF"/>
    <property type="match status" value="1"/>
</dbReference>
<comment type="catalytic activity">
    <reaction evidence="10">
        <text>S-methyl-5'-thioadenosine + phosphate = 5-(methylsulfanyl)-alpha-D-ribose 1-phosphate + adenine</text>
        <dbReference type="Rhea" id="RHEA:11852"/>
        <dbReference type="ChEBI" id="CHEBI:16708"/>
        <dbReference type="ChEBI" id="CHEBI:17509"/>
        <dbReference type="ChEBI" id="CHEBI:43474"/>
        <dbReference type="ChEBI" id="CHEBI:58533"/>
        <dbReference type="EC" id="2.4.2.28"/>
    </reaction>
    <physiologicalReaction direction="left-to-right" evidence="10">
        <dbReference type="Rhea" id="RHEA:11853"/>
    </physiologicalReaction>
</comment>
<dbReference type="GO" id="GO:0017061">
    <property type="term" value="F:S-methyl-5-thioadenosine phosphorylase activity"/>
    <property type="evidence" value="ECO:0007669"/>
    <property type="project" value="UniProtKB-EC"/>
</dbReference>
<protein>
    <recommendedName>
        <fullName evidence="11">Purine nucleoside phosphorylase</fullName>
    </recommendedName>
</protein>
<comment type="similarity">
    <text evidence="3 11">Belongs to the purine nucleoside phosphorylase YfiH/LACC1 family.</text>
</comment>
<evidence type="ECO:0000256" key="10">
    <source>
        <dbReference type="ARBA" id="ARBA00049893"/>
    </source>
</evidence>
<dbReference type="InterPro" id="IPR003730">
    <property type="entry name" value="Cu_polyphenol_OxRdtase"/>
</dbReference>
<evidence type="ECO:0000256" key="5">
    <source>
        <dbReference type="ARBA" id="ARBA00022723"/>
    </source>
</evidence>
<accession>A0AA37N581</accession>
<dbReference type="Gene3D" id="3.60.140.10">
    <property type="entry name" value="CNF1/YfiH-like putative cysteine hydrolases"/>
    <property type="match status" value="1"/>
</dbReference>
<dbReference type="GO" id="GO:0005507">
    <property type="term" value="F:copper ion binding"/>
    <property type="evidence" value="ECO:0007669"/>
    <property type="project" value="TreeGrafter"/>
</dbReference>
<dbReference type="CDD" id="cd16833">
    <property type="entry name" value="YfiH"/>
    <property type="match status" value="1"/>
</dbReference>
<dbReference type="InterPro" id="IPR011324">
    <property type="entry name" value="Cytotoxic_necrot_fac-like_cat"/>
</dbReference>
<dbReference type="InterPro" id="IPR038371">
    <property type="entry name" value="Cu_polyphenol_OxRdtase_sf"/>
</dbReference>
<keyword evidence="7" id="KW-0862">Zinc</keyword>
<dbReference type="EMBL" id="BQNJ01000002">
    <property type="protein sequence ID" value="GKH03488.1"/>
    <property type="molecule type" value="Genomic_DNA"/>
</dbReference>
<evidence type="ECO:0000256" key="9">
    <source>
        <dbReference type="ARBA" id="ARBA00048968"/>
    </source>
</evidence>
<dbReference type="Pfam" id="PF02578">
    <property type="entry name" value="Cu-oxidase_4"/>
    <property type="match status" value="1"/>
</dbReference>
<evidence type="ECO:0000256" key="6">
    <source>
        <dbReference type="ARBA" id="ARBA00022801"/>
    </source>
</evidence>
<evidence type="ECO:0000256" key="3">
    <source>
        <dbReference type="ARBA" id="ARBA00007353"/>
    </source>
</evidence>
<keyword evidence="4" id="KW-0808">Transferase</keyword>
<comment type="catalytic activity">
    <reaction evidence="9">
        <text>adenosine + phosphate = alpha-D-ribose 1-phosphate + adenine</text>
        <dbReference type="Rhea" id="RHEA:27642"/>
        <dbReference type="ChEBI" id="CHEBI:16335"/>
        <dbReference type="ChEBI" id="CHEBI:16708"/>
        <dbReference type="ChEBI" id="CHEBI:43474"/>
        <dbReference type="ChEBI" id="CHEBI:57720"/>
        <dbReference type="EC" id="2.4.2.1"/>
    </reaction>
    <physiologicalReaction direction="left-to-right" evidence="9">
        <dbReference type="Rhea" id="RHEA:27643"/>
    </physiologicalReaction>
</comment>
<evidence type="ECO:0000256" key="7">
    <source>
        <dbReference type="ARBA" id="ARBA00022833"/>
    </source>
</evidence>
<dbReference type="RefSeq" id="WP_148509299.1">
    <property type="nucleotide sequence ID" value="NZ_BQNJ01000002.1"/>
</dbReference>
<comment type="catalytic activity">
    <reaction evidence="1">
        <text>inosine + phosphate = alpha-D-ribose 1-phosphate + hypoxanthine</text>
        <dbReference type="Rhea" id="RHEA:27646"/>
        <dbReference type="ChEBI" id="CHEBI:17368"/>
        <dbReference type="ChEBI" id="CHEBI:17596"/>
        <dbReference type="ChEBI" id="CHEBI:43474"/>
        <dbReference type="ChEBI" id="CHEBI:57720"/>
        <dbReference type="EC" id="2.4.2.1"/>
    </reaction>
    <physiologicalReaction direction="left-to-right" evidence="1">
        <dbReference type="Rhea" id="RHEA:27647"/>
    </physiologicalReaction>
</comment>
<gene>
    <name evidence="12" type="ORF">CE91St55_54690</name>
</gene>
<organism evidence="12 13">
    <name type="scientific">Hungatella hathewayi</name>
    <dbReference type="NCBI Taxonomy" id="154046"/>
    <lineage>
        <taxon>Bacteria</taxon>
        <taxon>Bacillati</taxon>
        <taxon>Bacillota</taxon>
        <taxon>Clostridia</taxon>
        <taxon>Lachnospirales</taxon>
        <taxon>Lachnospiraceae</taxon>
        <taxon>Hungatella</taxon>
    </lineage>
</organism>
<sequence length="285" mass="31967">MRDIWKRKQEMAVLDYRTANGVPYLAFPALERTGIVCHGFSTRMGGVSTGVYSTMNFAFLKGDDPDHVRENYRRMAKAIGVDEEKMVLSWQTHTTNIRKVTEDDAGKGITRERDYQDIDGLITDVPGLTLVTFYADCVPLYFLDPVRRAVGLSHSGWRGTVGRMGQATVEAMGREYGSNPGDIIACIGPSICQDCYEVGEEVAAEFRRAFSEKYWPELLCAKPEGKYLLNLWRANEIVLLEAGVKAENIQVTDICTHCNPDYLFSHRTMGSERGNLAAFLSIKEL</sequence>
<evidence type="ECO:0000256" key="8">
    <source>
        <dbReference type="ARBA" id="ARBA00047989"/>
    </source>
</evidence>
<dbReference type="PANTHER" id="PTHR30616">
    <property type="entry name" value="UNCHARACTERIZED PROTEIN YFIH"/>
    <property type="match status" value="1"/>
</dbReference>
<reference evidence="12" key="1">
    <citation type="submission" date="2022-01" db="EMBL/GenBank/DDBJ databases">
        <title>Novel bile acid biosynthetic pathways are enriched in the microbiome of centenarians.</title>
        <authorList>
            <person name="Sato Y."/>
            <person name="Atarashi K."/>
            <person name="Plichta R.D."/>
            <person name="Arai Y."/>
            <person name="Sasajima S."/>
            <person name="Kearney M.S."/>
            <person name="Suda W."/>
            <person name="Takeshita K."/>
            <person name="Sasaki T."/>
            <person name="Okamoto S."/>
            <person name="Skelly N.A."/>
            <person name="Okamura Y."/>
            <person name="Vlamakis H."/>
            <person name="Li Y."/>
            <person name="Tanoue T."/>
            <person name="Takei H."/>
            <person name="Nittono H."/>
            <person name="Narushima S."/>
            <person name="Irie J."/>
            <person name="Itoh H."/>
            <person name="Moriya K."/>
            <person name="Sugiura Y."/>
            <person name="Suematsu M."/>
            <person name="Moritoki N."/>
            <person name="Shibata S."/>
            <person name="Littman R.D."/>
            <person name="Fischbach A.M."/>
            <person name="Uwamino Y."/>
            <person name="Inoue T."/>
            <person name="Honda A."/>
            <person name="Hattori M."/>
            <person name="Murai T."/>
            <person name="Xavier J.R."/>
            <person name="Hirose N."/>
            <person name="Honda K."/>
        </authorList>
    </citation>
    <scope>NUCLEOTIDE SEQUENCE</scope>
    <source>
        <strain evidence="12">CE91-St55</strain>
    </source>
</reference>
<dbReference type="SUPFAM" id="SSF64438">
    <property type="entry name" value="CNF1/YfiH-like putative cysteine hydrolases"/>
    <property type="match status" value="1"/>
</dbReference>
<keyword evidence="5" id="KW-0479">Metal-binding</keyword>
<evidence type="ECO:0000256" key="4">
    <source>
        <dbReference type="ARBA" id="ARBA00022679"/>
    </source>
</evidence>
<keyword evidence="6" id="KW-0378">Hydrolase</keyword>
<evidence type="ECO:0000313" key="12">
    <source>
        <dbReference type="EMBL" id="GKH03488.1"/>
    </source>
</evidence>
<dbReference type="PANTHER" id="PTHR30616:SF2">
    <property type="entry name" value="PURINE NUCLEOSIDE PHOSPHORYLASE LACC1"/>
    <property type="match status" value="1"/>
</dbReference>
<comment type="caution">
    <text evidence="12">The sequence shown here is derived from an EMBL/GenBank/DDBJ whole genome shotgun (WGS) entry which is preliminary data.</text>
</comment>
<dbReference type="GO" id="GO:0016787">
    <property type="term" value="F:hydrolase activity"/>
    <property type="evidence" value="ECO:0007669"/>
    <property type="project" value="UniProtKB-KW"/>
</dbReference>
<evidence type="ECO:0000256" key="11">
    <source>
        <dbReference type="RuleBase" id="RU361274"/>
    </source>
</evidence>
<evidence type="ECO:0000256" key="1">
    <source>
        <dbReference type="ARBA" id="ARBA00000553"/>
    </source>
</evidence>
<dbReference type="AlphaFoldDB" id="A0AA37N581"/>